<feature type="domain" description="4Fe-4S ferredoxin-type" evidence="9">
    <location>
        <begin position="597"/>
        <end position="627"/>
    </location>
</feature>
<evidence type="ECO:0000256" key="8">
    <source>
        <dbReference type="SAM" id="MobiDB-lite"/>
    </source>
</evidence>
<dbReference type="InterPro" id="IPR017900">
    <property type="entry name" value="4Fe4S_Fe_S_CS"/>
</dbReference>
<dbReference type="GO" id="GO:0008720">
    <property type="term" value="F:D-lactate dehydrogenase (NAD+) activity"/>
    <property type="evidence" value="ECO:0007669"/>
    <property type="project" value="TreeGrafter"/>
</dbReference>
<dbReference type="Pfam" id="PF13183">
    <property type="entry name" value="Fer4_8"/>
    <property type="match status" value="1"/>
</dbReference>
<dbReference type="SUPFAM" id="SSF46548">
    <property type="entry name" value="alpha-helical ferredoxin"/>
    <property type="match status" value="1"/>
</dbReference>
<dbReference type="InterPro" id="IPR017896">
    <property type="entry name" value="4Fe4S_Fe-S-bd"/>
</dbReference>
<dbReference type="PANTHER" id="PTHR11748:SF119">
    <property type="entry name" value="D-2-HYDROXYGLUTARATE DEHYDROGENASE"/>
    <property type="match status" value="1"/>
</dbReference>
<dbReference type="GO" id="GO:0004458">
    <property type="term" value="F:D-lactate dehydrogenase (cytochrome) activity"/>
    <property type="evidence" value="ECO:0007669"/>
    <property type="project" value="TreeGrafter"/>
</dbReference>
<comment type="cofactor">
    <cofactor evidence="1">
        <name>FAD</name>
        <dbReference type="ChEBI" id="CHEBI:57692"/>
    </cofactor>
</comment>
<dbReference type="Gene3D" id="3.30.465.10">
    <property type="match status" value="1"/>
</dbReference>
<keyword evidence="5" id="KW-0560">Oxidoreductase</keyword>
<keyword evidence="12" id="KW-1185">Reference proteome</keyword>
<dbReference type="Gene3D" id="3.30.70.2740">
    <property type="match status" value="1"/>
</dbReference>
<dbReference type="PROSITE" id="PS00198">
    <property type="entry name" value="4FE4S_FER_1"/>
    <property type="match status" value="1"/>
</dbReference>
<evidence type="ECO:0000313" key="12">
    <source>
        <dbReference type="Proteomes" id="UP000565572"/>
    </source>
</evidence>
<dbReference type="RefSeq" id="WP_183336948.1">
    <property type="nucleotide sequence ID" value="NZ_JACHZG010000001.1"/>
</dbReference>
<dbReference type="GO" id="GO:0051536">
    <property type="term" value="F:iron-sulfur cluster binding"/>
    <property type="evidence" value="ECO:0007669"/>
    <property type="project" value="UniProtKB-KW"/>
</dbReference>
<dbReference type="PANTHER" id="PTHR11748">
    <property type="entry name" value="D-LACTATE DEHYDROGENASE"/>
    <property type="match status" value="1"/>
</dbReference>
<dbReference type="PROSITE" id="PS51387">
    <property type="entry name" value="FAD_PCMH"/>
    <property type="match status" value="1"/>
</dbReference>
<dbReference type="GO" id="GO:0071949">
    <property type="term" value="F:FAD binding"/>
    <property type="evidence" value="ECO:0007669"/>
    <property type="project" value="InterPro"/>
</dbReference>
<dbReference type="InterPro" id="IPR006094">
    <property type="entry name" value="Oxid_FAD_bind_N"/>
</dbReference>
<accession>A0A7W5JTC4</accession>
<evidence type="ECO:0000256" key="7">
    <source>
        <dbReference type="ARBA" id="ARBA00023014"/>
    </source>
</evidence>
<sequence>MSSAALLVAPGDGDVPEPLRYLVAELDRRGASRALDTSTLARALYSSDASLYRVVPQAVAHPRDVAELLAVLDAARAARVPVTTRGAGTSCAGNAVGPGLVVDVGRHLTAIGEVDPEARTARVEPGVVQSSLQAAAAPYGLRFGPDPSTHNRCTIGGMIGNNACGPRALGYGRSSDNVMALDVVTGRGERLHLEHGQDAPLASSLTRLRDVVAGDLGTIRTEFGTFGRQVSGYSLEHLLPERGFDVARFLAGTEGTLAVITGATVRLVADAPYKQLVALGYATMADAADAVMAVLAHRPTAVEGLDRRIVDVVRRRRGDSAVPPLPRGDGFMLVEVVGDDPGEVSARAARVLADAGALDGFAVTDPTEALALWKIREDGAGLAGVSLDAPAYPGWEDAAVPPARLGAYLRDFDALLTEFGLDALPYGHFGDGCVHARIDFPLTSAGGSDVYRRFVEQAATIAASYGGSMSGEHGDGRARGALLPAMYSPGAIALFGQVKDAFDPDDLLNPGVLVDPAPVDADLRSSGLVGHPLPVSRAFSAEVHKCTGVGKCLANTTGAQGVMCPSFQATREEKDSTRGRARVLQELVNGTLVGGWRAPEVHDALDLCLSCKGCARDCPTGIDMAAYKSIATDHAYAGRLRPRSHYALGWLPRWGRMITRVPGLSSLINLTTATPGLRNLVRWSAGVDQRRTLPRFADRPARKRVEQSAAPDGGTPVVVWVDSFSDCFDGDGASSVLDVLRAAGYAPEFLERNACCGLTWISTGQREGARRQLRQALDVLHPVVAAGVPVVGLEPSCLAVWRSDAGELLDDPRVADVAAGVLTLAELLERTPGWTAPDLAGVEVVAQPHCHHASVIGWRADAALLASTGATVTTVGGCCGLAGNFGVEQGHYDVSVAVAEHDLLPAVRQRPDAVVLADGFSCRTQLAELADRQAVTLAQLLSPAFRAPTPHHGPAPVEVAPDPHDGSATAEPPIAQQRPTLSQGSVDVP</sequence>
<evidence type="ECO:0000256" key="6">
    <source>
        <dbReference type="ARBA" id="ARBA00023004"/>
    </source>
</evidence>
<protein>
    <submittedName>
        <fullName evidence="11">FAD/FMN-containing dehydrogenase/Fe-S oxidoreductase</fullName>
    </submittedName>
</protein>
<proteinExistence type="predicted"/>
<evidence type="ECO:0000259" key="10">
    <source>
        <dbReference type="PROSITE" id="PS51387"/>
    </source>
</evidence>
<feature type="domain" description="FAD-binding PCMH-type" evidence="10">
    <location>
        <begin position="52"/>
        <end position="270"/>
    </location>
</feature>
<dbReference type="InterPro" id="IPR016166">
    <property type="entry name" value="FAD-bd_PCMH"/>
</dbReference>
<evidence type="ECO:0000256" key="1">
    <source>
        <dbReference type="ARBA" id="ARBA00001974"/>
    </source>
</evidence>
<dbReference type="PROSITE" id="PS51379">
    <property type="entry name" value="4FE4S_FER_2"/>
    <property type="match status" value="1"/>
</dbReference>
<dbReference type="InterPro" id="IPR016171">
    <property type="entry name" value="Vanillyl_alc_oxidase_C-sub2"/>
</dbReference>
<organism evidence="11 12">
    <name type="scientific">Microlunatus antarcticus</name>
    <dbReference type="NCBI Taxonomy" id="53388"/>
    <lineage>
        <taxon>Bacteria</taxon>
        <taxon>Bacillati</taxon>
        <taxon>Actinomycetota</taxon>
        <taxon>Actinomycetes</taxon>
        <taxon>Propionibacteriales</taxon>
        <taxon>Propionibacteriaceae</taxon>
        <taxon>Microlunatus</taxon>
    </lineage>
</organism>
<keyword evidence="3" id="KW-0479">Metal-binding</keyword>
<dbReference type="Pfam" id="PF01565">
    <property type="entry name" value="FAD_binding_4"/>
    <property type="match status" value="1"/>
</dbReference>
<feature type="region of interest" description="Disordered" evidence="8">
    <location>
        <begin position="946"/>
        <end position="989"/>
    </location>
</feature>
<reference evidence="11 12" key="1">
    <citation type="submission" date="2020-08" db="EMBL/GenBank/DDBJ databases">
        <title>Sequencing the genomes of 1000 actinobacteria strains.</title>
        <authorList>
            <person name="Klenk H.-P."/>
        </authorList>
    </citation>
    <scope>NUCLEOTIDE SEQUENCE [LARGE SCALE GENOMIC DNA]</scope>
    <source>
        <strain evidence="11 12">DSM 11053</strain>
    </source>
</reference>
<dbReference type="Gene3D" id="1.10.45.10">
    <property type="entry name" value="Vanillyl-alcohol Oxidase, Chain A, domain 4"/>
    <property type="match status" value="1"/>
</dbReference>
<dbReference type="GO" id="GO:0046872">
    <property type="term" value="F:metal ion binding"/>
    <property type="evidence" value="ECO:0007669"/>
    <property type="project" value="UniProtKB-KW"/>
</dbReference>
<gene>
    <name evidence="11" type="ORF">FHX39_000862</name>
</gene>
<dbReference type="InterPro" id="IPR016164">
    <property type="entry name" value="FAD-linked_Oxase-like_C"/>
</dbReference>
<evidence type="ECO:0000256" key="2">
    <source>
        <dbReference type="ARBA" id="ARBA00022630"/>
    </source>
</evidence>
<evidence type="ECO:0000256" key="3">
    <source>
        <dbReference type="ARBA" id="ARBA00022723"/>
    </source>
</evidence>
<evidence type="ECO:0000256" key="5">
    <source>
        <dbReference type="ARBA" id="ARBA00023002"/>
    </source>
</evidence>
<keyword evidence="7" id="KW-0411">Iron-sulfur</keyword>
<evidence type="ECO:0000256" key="4">
    <source>
        <dbReference type="ARBA" id="ARBA00022827"/>
    </source>
</evidence>
<dbReference type="GO" id="GO:1903457">
    <property type="term" value="P:lactate catabolic process"/>
    <property type="evidence" value="ECO:0007669"/>
    <property type="project" value="TreeGrafter"/>
</dbReference>
<dbReference type="InterPro" id="IPR036318">
    <property type="entry name" value="FAD-bd_PCMH-like_sf"/>
</dbReference>
<comment type="caution">
    <text evidence="11">The sequence shown here is derived from an EMBL/GenBank/DDBJ whole genome shotgun (WGS) entry which is preliminary data.</text>
</comment>
<feature type="compositionally biased region" description="Polar residues" evidence="8">
    <location>
        <begin position="977"/>
        <end position="989"/>
    </location>
</feature>
<dbReference type="InterPro" id="IPR004113">
    <property type="entry name" value="FAD-bd_oxidored_4_C"/>
</dbReference>
<dbReference type="SUPFAM" id="SSF55103">
    <property type="entry name" value="FAD-linked oxidases, C-terminal domain"/>
    <property type="match status" value="1"/>
</dbReference>
<dbReference type="Proteomes" id="UP000565572">
    <property type="component" value="Unassembled WGS sequence"/>
</dbReference>
<dbReference type="SUPFAM" id="SSF56176">
    <property type="entry name" value="FAD-binding/transporter-associated domain-like"/>
    <property type="match status" value="1"/>
</dbReference>
<dbReference type="AlphaFoldDB" id="A0A7W5JTC4"/>
<keyword evidence="6" id="KW-0408">Iron</keyword>
<evidence type="ECO:0000259" key="9">
    <source>
        <dbReference type="PROSITE" id="PS51379"/>
    </source>
</evidence>
<keyword evidence="2" id="KW-0285">Flavoprotein</keyword>
<dbReference type="Pfam" id="PF02913">
    <property type="entry name" value="FAD-oxidase_C"/>
    <property type="match status" value="1"/>
</dbReference>
<evidence type="ECO:0000313" key="11">
    <source>
        <dbReference type="EMBL" id="MBB3325918.1"/>
    </source>
</evidence>
<dbReference type="EMBL" id="JACHZG010000001">
    <property type="protein sequence ID" value="MBB3325918.1"/>
    <property type="molecule type" value="Genomic_DNA"/>
</dbReference>
<dbReference type="InterPro" id="IPR016169">
    <property type="entry name" value="FAD-bd_PCMH_sub2"/>
</dbReference>
<keyword evidence="4" id="KW-0274">FAD</keyword>
<name>A0A7W5JTC4_9ACTN</name>